<accession>T0LD65</accession>
<dbReference type="HOGENOM" id="CLU_3410646_0_0_1"/>
<sequence>MDRMKEPTLDEAIEGQQQLLLNCWKIMIL</sequence>
<organism evidence="1 2">
    <name type="scientific">Colletotrichum gloeosporioides (strain Cg-14)</name>
    <name type="common">Anthracnose fungus</name>
    <name type="synonym">Glomerella cingulata</name>
    <dbReference type="NCBI Taxonomy" id="1237896"/>
    <lineage>
        <taxon>Eukaryota</taxon>
        <taxon>Fungi</taxon>
        <taxon>Dikarya</taxon>
        <taxon>Ascomycota</taxon>
        <taxon>Pezizomycotina</taxon>
        <taxon>Sordariomycetes</taxon>
        <taxon>Hypocreomycetidae</taxon>
        <taxon>Glomerellales</taxon>
        <taxon>Glomerellaceae</taxon>
        <taxon>Colletotrichum</taxon>
        <taxon>Colletotrichum gloeosporioides species complex</taxon>
    </lineage>
</organism>
<name>T0LD65_COLGC</name>
<gene>
    <name evidence="1" type="ORF">CGLO_14692</name>
</gene>
<dbReference type="Proteomes" id="UP000015530">
    <property type="component" value="Unassembled WGS sequence"/>
</dbReference>
<protein>
    <submittedName>
        <fullName evidence="1">Uncharacterized protein</fullName>
    </submittedName>
</protein>
<comment type="caution">
    <text evidence="1">The sequence shown here is derived from an EMBL/GenBank/DDBJ whole genome shotgun (WGS) entry which is preliminary data.</text>
</comment>
<proteinExistence type="predicted"/>
<evidence type="ECO:0000313" key="1">
    <source>
        <dbReference type="EMBL" id="EQB46270.1"/>
    </source>
</evidence>
<reference evidence="2" key="1">
    <citation type="journal article" date="2013" name="Mol. Plant Microbe Interact.">
        <title>Global aspects of pacC regulation of pathogenicity genes in Colletotrichum gloeosporioides as revealed by transcriptome analysis.</title>
        <authorList>
            <person name="Alkan N."/>
            <person name="Meng X."/>
            <person name="Friedlander G."/>
            <person name="Reuveni E."/>
            <person name="Sukno S."/>
            <person name="Sherman A."/>
            <person name="Thon M."/>
            <person name="Fluhr R."/>
            <person name="Prusky D."/>
        </authorList>
    </citation>
    <scope>NUCLEOTIDE SEQUENCE [LARGE SCALE GENOMIC DNA]</scope>
    <source>
        <strain evidence="2">Cg-14</strain>
    </source>
</reference>
<dbReference type="AlphaFoldDB" id="T0LD65"/>
<evidence type="ECO:0000313" key="2">
    <source>
        <dbReference type="Proteomes" id="UP000015530"/>
    </source>
</evidence>
<dbReference type="EMBL" id="AMYD01003476">
    <property type="protein sequence ID" value="EQB46270.1"/>
    <property type="molecule type" value="Genomic_DNA"/>
</dbReference>